<evidence type="ECO:0000313" key="10">
    <source>
        <dbReference type="Proteomes" id="UP000324133"/>
    </source>
</evidence>
<evidence type="ECO:0000256" key="3">
    <source>
        <dbReference type="ARBA" id="ARBA00022553"/>
    </source>
</evidence>
<dbReference type="InterPro" id="IPR005467">
    <property type="entry name" value="His_kinase_dom"/>
</dbReference>
<dbReference type="PANTHER" id="PTHR43304:SF1">
    <property type="entry name" value="PAC DOMAIN-CONTAINING PROTEIN"/>
    <property type="match status" value="1"/>
</dbReference>
<dbReference type="EC" id="2.7.13.3" evidence="2"/>
<dbReference type="InterPro" id="IPR052162">
    <property type="entry name" value="Sensor_kinase/Photoreceptor"/>
</dbReference>
<name>A0A5B6TBL9_9BACT</name>
<dbReference type="InterPro" id="IPR000700">
    <property type="entry name" value="PAS-assoc_C"/>
</dbReference>
<proteinExistence type="predicted"/>
<dbReference type="SMART" id="SM00086">
    <property type="entry name" value="PAC"/>
    <property type="match status" value="3"/>
</dbReference>
<evidence type="ECO:0000256" key="4">
    <source>
        <dbReference type="ARBA" id="ARBA00022679"/>
    </source>
</evidence>
<keyword evidence="5" id="KW-0418">Kinase</keyword>
<dbReference type="InterPro" id="IPR036097">
    <property type="entry name" value="HisK_dim/P_sf"/>
</dbReference>
<dbReference type="SMART" id="SM00387">
    <property type="entry name" value="HATPase_c"/>
    <property type="match status" value="1"/>
</dbReference>
<evidence type="ECO:0000259" key="8">
    <source>
        <dbReference type="PROSITE" id="PS50113"/>
    </source>
</evidence>
<dbReference type="NCBIfam" id="TIGR00229">
    <property type="entry name" value="sensory_box"/>
    <property type="match status" value="3"/>
</dbReference>
<feature type="domain" description="Histidine kinase" evidence="6">
    <location>
        <begin position="404"/>
        <end position="618"/>
    </location>
</feature>
<gene>
    <name evidence="9" type="ORF">FOA19_09635</name>
</gene>
<keyword evidence="3" id="KW-0597">Phosphoprotein</keyword>
<dbReference type="InterPro" id="IPR001610">
    <property type="entry name" value="PAC"/>
</dbReference>
<dbReference type="OrthoDB" id="890870at2"/>
<feature type="domain" description="PAS" evidence="7">
    <location>
        <begin position="140"/>
        <end position="205"/>
    </location>
</feature>
<dbReference type="GO" id="GO:0000155">
    <property type="term" value="F:phosphorelay sensor kinase activity"/>
    <property type="evidence" value="ECO:0007669"/>
    <property type="project" value="InterPro"/>
</dbReference>
<sequence length="629" mass="72350">MRLNAVEEKFSSIPEEDYRLFFDCNPLPMWVFDTVSLQFLMVNAAAVKLYGYSAEEFLTMTINDIRPQSQRLQVLQLVSSKRDVLNHSGEWVHLKKDGTELFVDIVSHELAAIAGKPARRLVVAHDMTTRKLAEQQLAQAEQYARSILNNIVEVVFSFNDKMEMTYISPQCQVILGYSPEQFYADKYLWFNLVHPQDRALFEESLPKIKVSSQQFQLEYRIKAVTGEEKWLITRCTAQLNEQGRMVRIDGSANDITRRKMMEERLRFSDFSIERASEAYLWAREDGKIMRVNRAACYLLGYQEEELLALRVLDITPGMDDQEWQQRWAEFLGQKSLNFETVLKAKNGQLHPVEVHLNYFSFGQETFCFSSIRQIAERKQAEAERASFHQEIARQNEHLRQFAYIVSHNLRAPVANIVGLTKLYNHQNLADPMNAVLLDKLQRTTHNLDATIKDLNDILTIRSGAEKELENIDLERVFTEVKESLSGQLSKYASKLAVDFSAGKWVLGVKGYVHSIFLNLITNAIKYQSTDRFLEIHIYTVFSNGFLCLQIQDNGLGIDLEKQGAKIFGLYRRFHPHIEGKGVGLHMIKTQVETMGGWVEVESAELQGSTFKVYFQVAPKNDEIPASLLN</sequence>
<dbReference type="InterPro" id="IPR003594">
    <property type="entry name" value="HATPase_dom"/>
</dbReference>
<dbReference type="InterPro" id="IPR000014">
    <property type="entry name" value="PAS"/>
</dbReference>
<dbReference type="InterPro" id="IPR036890">
    <property type="entry name" value="HATPase_C_sf"/>
</dbReference>
<accession>A0A5B6TBL9</accession>
<dbReference type="PROSITE" id="PS50113">
    <property type="entry name" value="PAC"/>
    <property type="match status" value="2"/>
</dbReference>
<comment type="catalytic activity">
    <reaction evidence="1">
        <text>ATP + protein L-histidine = ADP + protein N-phospho-L-histidine.</text>
        <dbReference type="EC" id="2.7.13.3"/>
    </reaction>
</comment>
<dbReference type="PROSITE" id="PS50112">
    <property type="entry name" value="PAS"/>
    <property type="match status" value="3"/>
</dbReference>
<dbReference type="SMART" id="SM00091">
    <property type="entry name" value="PAS"/>
    <property type="match status" value="3"/>
</dbReference>
<dbReference type="Proteomes" id="UP000324133">
    <property type="component" value="Unassembled WGS sequence"/>
</dbReference>
<dbReference type="InterPro" id="IPR035965">
    <property type="entry name" value="PAS-like_dom_sf"/>
</dbReference>
<comment type="caution">
    <text evidence="9">The sequence shown here is derived from an EMBL/GenBank/DDBJ whole genome shotgun (WGS) entry which is preliminary data.</text>
</comment>
<dbReference type="CDD" id="cd00130">
    <property type="entry name" value="PAS"/>
    <property type="match status" value="3"/>
</dbReference>
<feature type="domain" description="PAC" evidence="8">
    <location>
        <begin position="215"/>
        <end position="267"/>
    </location>
</feature>
<dbReference type="InterPro" id="IPR004358">
    <property type="entry name" value="Sig_transdc_His_kin-like_C"/>
</dbReference>
<dbReference type="CDD" id="cd00075">
    <property type="entry name" value="HATPase"/>
    <property type="match status" value="1"/>
</dbReference>
<evidence type="ECO:0000259" key="7">
    <source>
        <dbReference type="PROSITE" id="PS50112"/>
    </source>
</evidence>
<dbReference type="Gene3D" id="3.30.565.10">
    <property type="entry name" value="Histidine kinase-like ATPase, C-terminal domain"/>
    <property type="match status" value="1"/>
</dbReference>
<dbReference type="PRINTS" id="PR00344">
    <property type="entry name" value="BCTRLSENSOR"/>
</dbReference>
<evidence type="ECO:0000259" key="6">
    <source>
        <dbReference type="PROSITE" id="PS50109"/>
    </source>
</evidence>
<evidence type="ECO:0000313" key="9">
    <source>
        <dbReference type="EMBL" id="KAA3437568.1"/>
    </source>
</evidence>
<dbReference type="SUPFAM" id="SSF47384">
    <property type="entry name" value="Homodimeric domain of signal transducing histidine kinase"/>
    <property type="match status" value="1"/>
</dbReference>
<dbReference type="Pfam" id="PF13426">
    <property type="entry name" value="PAS_9"/>
    <property type="match status" value="1"/>
</dbReference>
<dbReference type="Gene3D" id="1.10.287.130">
    <property type="match status" value="1"/>
</dbReference>
<protein>
    <recommendedName>
        <fullName evidence="2">histidine kinase</fullName>
        <ecNumber evidence="2">2.7.13.3</ecNumber>
    </recommendedName>
</protein>
<dbReference type="Gene3D" id="3.30.450.20">
    <property type="entry name" value="PAS domain"/>
    <property type="match status" value="3"/>
</dbReference>
<organism evidence="9 10">
    <name type="scientific">Rufibacter hautae</name>
    <dbReference type="NCBI Taxonomy" id="2595005"/>
    <lineage>
        <taxon>Bacteria</taxon>
        <taxon>Pseudomonadati</taxon>
        <taxon>Bacteroidota</taxon>
        <taxon>Cytophagia</taxon>
        <taxon>Cytophagales</taxon>
        <taxon>Hymenobacteraceae</taxon>
        <taxon>Rufibacter</taxon>
    </lineage>
</organism>
<feature type="domain" description="PAS" evidence="7">
    <location>
        <begin position="272"/>
        <end position="307"/>
    </location>
</feature>
<dbReference type="PROSITE" id="PS50109">
    <property type="entry name" value="HIS_KIN"/>
    <property type="match status" value="1"/>
</dbReference>
<dbReference type="Pfam" id="PF08447">
    <property type="entry name" value="PAS_3"/>
    <property type="match status" value="1"/>
</dbReference>
<dbReference type="SMART" id="SM00388">
    <property type="entry name" value="HisKA"/>
    <property type="match status" value="1"/>
</dbReference>
<dbReference type="InterPro" id="IPR013655">
    <property type="entry name" value="PAS_fold_3"/>
</dbReference>
<evidence type="ECO:0000256" key="1">
    <source>
        <dbReference type="ARBA" id="ARBA00000085"/>
    </source>
</evidence>
<dbReference type="Pfam" id="PF02518">
    <property type="entry name" value="HATPase_c"/>
    <property type="match status" value="1"/>
</dbReference>
<dbReference type="InterPro" id="IPR003661">
    <property type="entry name" value="HisK_dim/P_dom"/>
</dbReference>
<keyword evidence="10" id="KW-1185">Reference proteome</keyword>
<dbReference type="PANTHER" id="PTHR43304">
    <property type="entry name" value="PHYTOCHROME-LIKE PROTEIN CPH1"/>
    <property type="match status" value="1"/>
</dbReference>
<reference evidence="9 10" key="1">
    <citation type="submission" date="2019-07" db="EMBL/GenBank/DDBJ databases">
        <title>Rufibacter sp. nov., isolated from lake sediment.</title>
        <authorList>
            <person name="Qu J.-H."/>
        </authorList>
    </citation>
    <scope>NUCLEOTIDE SEQUENCE [LARGE SCALE GENOMIC DNA]</scope>
    <source>
        <strain evidence="9 10">NBS58-1</strain>
    </source>
</reference>
<dbReference type="EMBL" id="VKKY01000002">
    <property type="protein sequence ID" value="KAA3437568.1"/>
    <property type="molecule type" value="Genomic_DNA"/>
</dbReference>
<dbReference type="SUPFAM" id="SSF55785">
    <property type="entry name" value="PYP-like sensor domain (PAS domain)"/>
    <property type="match status" value="3"/>
</dbReference>
<keyword evidence="4" id="KW-0808">Transferase</keyword>
<dbReference type="CDD" id="cd00082">
    <property type="entry name" value="HisKA"/>
    <property type="match status" value="1"/>
</dbReference>
<dbReference type="Pfam" id="PF13188">
    <property type="entry name" value="PAS_8"/>
    <property type="match status" value="1"/>
</dbReference>
<dbReference type="RefSeq" id="WP_149090631.1">
    <property type="nucleotide sequence ID" value="NZ_VKKY01000002.1"/>
</dbReference>
<feature type="domain" description="PAC" evidence="8">
    <location>
        <begin position="87"/>
        <end position="139"/>
    </location>
</feature>
<feature type="domain" description="PAS" evidence="7">
    <location>
        <begin position="14"/>
        <end position="58"/>
    </location>
</feature>
<dbReference type="SUPFAM" id="SSF55874">
    <property type="entry name" value="ATPase domain of HSP90 chaperone/DNA topoisomerase II/histidine kinase"/>
    <property type="match status" value="1"/>
</dbReference>
<evidence type="ECO:0000256" key="5">
    <source>
        <dbReference type="ARBA" id="ARBA00022777"/>
    </source>
</evidence>
<dbReference type="AlphaFoldDB" id="A0A5B6TBL9"/>
<evidence type="ECO:0000256" key="2">
    <source>
        <dbReference type="ARBA" id="ARBA00012438"/>
    </source>
</evidence>